<proteinExistence type="inferred from homology"/>
<evidence type="ECO:0000256" key="3">
    <source>
        <dbReference type="ARBA" id="ARBA00022692"/>
    </source>
</evidence>
<evidence type="ECO:0000313" key="9">
    <source>
        <dbReference type="EMBL" id="KAH3679907.1"/>
    </source>
</evidence>
<dbReference type="OrthoDB" id="1684102at2759"/>
<evidence type="ECO:0000256" key="2">
    <source>
        <dbReference type="ARBA" id="ARBA00008066"/>
    </source>
</evidence>
<dbReference type="Pfam" id="PF01490">
    <property type="entry name" value="Aa_trans"/>
    <property type="match status" value="1"/>
</dbReference>
<evidence type="ECO:0000256" key="4">
    <source>
        <dbReference type="ARBA" id="ARBA00022989"/>
    </source>
</evidence>
<evidence type="ECO:0000313" key="10">
    <source>
        <dbReference type="Proteomes" id="UP000769528"/>
    </source>
</evidence>
<feature type="transmembrane region" description="Helical" evidence="7">
    <location>
        <begin position="346"/>
        <end position="363"/>
    </location>
</feature>
<dbReference type="InterPro" id="IPR013057">
    <property type="entry name" value="AA_transpt_TM"/>
</dbReference>
<feature type="transmembrane region" description="Helical" evidence="7">
    <location>
        <begin position="522"/>
        <end position="542"/>
    </location>
</feature>
<evidence type="ECO:0000256" key="7">
    <source>
        <dbReference type="SAM" id="Phobius"/>
    </source>
</evidence>
<sequence>MASYKTRKSNSGLNFSTSFKNQAGTDNMDDHFRTGDFSSKHLTRTSTSFTTTPYETHCESPNTKRMEGGFQERNEPLADAVSSSAKSNVQRNSLSSLTNLLSTSTKQESPIYHPNTLKKQLNTLTDVTATLKSQDPPPDIFRTSSPSTRAETRSPVLPTVAARPVDVTNPQKSTVETIGRHLVQDSESVRTNDTDEGFDSLQLHGGDISRELYNWQKEHSAPNSRRRRSQSFSGSLSGSITEPDFQVHDIRVPGGFRRSFFLQKASRQQLIDGDDFNRPTFIARNFIEFLTLYGHFAGEELRDEDDDLEEGGEESAGDEESLLLPSRPALRRKLTDQQHKANTTKAVLLLLKAFVGTGVLFLPKGFQNAGWGFSLVALVFFSVVSYFCFMLLINSRIKIGCGSYGDIGGELFGPNMRLSILTSIVLSQIGFAAAYIVFTATNLQAFFQSILSKSYPIEFYIILQLLIFIPFSLTRRIAKLSGAALVADLFILLGLVYVYYYCSFVVLKEGISPSIKVFNKDWTVFIGTAIFTYEGIGLLIPIQESMKKPSQFPVLLFWVMFSATLVFISAGLIGYLAFGKATQTVILLNFPQDSLFVSFSQFLYSMAILLSTPLQLFPAIRILENGLFTRSGKNDAKVKWEKNYFRIGLVFVTSLIAWGGASNLDRFVAIIGSFACIPLIYVYPPLLHYKTLESKDIFQGYVDISVCTFGISIMVYTTYQTLSDWF</sequence>
<keyword evidence="4 7" id="KW-1133">Transmembrane helix</keyword>
<dbReference type="AlphaFoldDB" id="A0A9P8PWR2"/>
<feature type="transmembrane region" description="Helical" evidence="7">
    <location>
        <begin position="418"/>
        <end position="437"/>
    </location>
</feature>
<comment type="subcellular location">
    <subcellularLocation>
        <location evidence="1">Vacuole membrane</location>
        <topology evidence="1">Multi-pass membrane protein</topology>
    </subcellularLocation>
</comment>
<feature type="region of interest" description="Disordered" evidence="6">
    <location>
        <begin position="1"/>
        <end position="32"/>
    </location>
</feature>
<name>A0A9P8PWR2_9ASCO</name>
<evidence type="ECO:0000256" key="5">
    <source>
        <dbReference type="ARBA" id="ARBA00023136"/>
    </source>
</evidence>
<keyword evidence="10" id="KW-1185">Reference proteome</keyword>
<gene>
    <name evidence="9" type="ORF">WICMUC_000650</name>
</gene>
<feature type="transmembrane region" description="Helical" evidence="7">
    <location>
        <begin position="698"/>
        <end position="719"/>
    </location>
</feature>
<comment type="similarity">
    <text evidence="2">Belongs to the amino acid/polyamine transporter 2 family.</text>
</comment>
<feature type="transmembrane region" description="Helical" evidence="7">
    <location>
        <begin position="480"/>
        <end position="502"/>
    </location>
</feature>
<keyword evidence="3 7" id="KW-0812">Transmembrane</keyword>
<dbReference type="Proteomes" id="UP000769528">
    <property type="component" value="Unassembled WGS sequence"/>
</dbReference>
<dbReference type="PANTHER" id="PTHR22950">
    <property type="entry name" value="AMINO ACID TRANSPORTER"/>
    <property type="match status" value="1"/>
</dbReference>
<reference evidence="9" key="1">
    <citation type="journal article" date="2021" name="Open Biol.">
        <title>Shared evolutionary footprints suggest mitochondrial oxidative damage underlies multiple complex I losses in fungi.</title>
        <authorList>
            <person name="Schikora-Tamarit M.A."/>
            <person name="Marcet-Houben M."/>
            <person name="Nosek J."/>
            <person name="Gabaldon T."/>
        </authorList>
    </citation>
    <scope>NUCLEOTIDE SEQUENCE</scope>
    <source>
        <strain evidence="9">CBS6341</strain>
    </source>
</reference>
<feature type="region of interest" description="Disordered" evidence="6">
    <location>
        <begin position="130"/>
        <end position="154"/>
    </location>
</feature>
<feature type="transmembrane region" description="Helical" evidence="7">
    <location>
        <begin position="667"/>
        <end position="686"/>
    </location>
</feature>
<comment type="caution">
    <text evidence="9">The sequence shown here is derived from an EMBL/GenBank/DDBJ whole genome shotgun (WGS) entry which is preliminary data.</text>
</comment>
<feature type="transmembrane region" description="Helical" evidence="7">
    <location>
        <begin position="369"/>
        <end position="393"/>
    </location>
</feature>
<feature type="region of interest" description="Disordered" evidence="6">
    <location>
        <begin position="218"/>
        <end position="240"/>
    </location>
</feature>
<keyword evidence="5 7" id="KW-0472">Membrane</keyword>
<reference evidence="9" key="2">
    <citation type="submission" date="2021-01" db="EMBL/GenBank/DDBJ databases">
        <authorList>
            <person name="Schikora-Tamarit M.A."/>
        </authorList>
    </citation>
    <scope>NUCLEOTIDE SEQUENCE</scope>
    <source>
        <strain evidence="9">CBS6341</strain>
    </source>
</reference>
<dbReference type="GO" id="GO:0005302">
    <property type="term" value="F:L-tyrosine transmembrane transporter activity"/>
    <property type="evidence" value="ECO:0007669"/>
    <property type="project" value="TreeGrafter"/>
</dbReference>
<dbReference type="PANTHER" id="PTHR22950:SF530">
    <property type="entry name" value="VACUOLAR AMINO ACID TRANSPORTER 3"/>
    <property type="match status" value="1"/>
</dbReference>
<organism evidence="9 10">
    <name type="scientific">Wickerhamomyces mucosus</name>
    <dbReference type="NCBI Taxonomy" id="1378264"/>
    <lineage>
        <taxon>Eukaryota</taxon>
        <taxon>Fungi</taxon>
        <taxon>Dikarya</taxon>
        <taxon>Ascomycota</taxon>
        <taxon>Saccharomycotina</taxon>
        <taxon>Saccharomycetes</taxon>
        <taxon>Phaffomycetales</taxon>
        <taxon>Wickerhamomycetaceae</taxon>
        <taxon>Wickerhamomyces</taxon>
    </lineage>
</organism>
<feature type="transmembrane region" description="Helical" evidence="7">
    <location>
        <begin position="457"/>
        <end position="473"/>
    </location>
</feature>
<evidence type="ECO:0000256" key="6">
    <source>
        <dbReference type="SAM" id="MobiDB-lite"/>
    </source>
</evidence>
<accession>A0A9P8PWR2</accession>
<dbReference type="EMBL" id="JAEUBF010000206">
    <property type="protein sequence ID" value="KAH3679907.1"/>
    <property type="molecule type" value="Genomic_DNA"/>
</dbReference>
<evidence type="ECO:0000256" key="1">
    <source>
        <dbReference type="ARBA" id="ARBA00004128"/>
    </source>
</evidence>
<evidence type="ECO:0000259" key="8">
    <source>
        <dbReference type="Pfam" id="PF01490"/>
    </source>
</evidence>
<feature type="transmembrane region" description="Helical" evidence="7">
    <location>
        <begin position="598"/>
        <end position="623"/>
    </location>
</feature>
<feature type="compositionally biased region" description="Polar residues" evidence="6">
    <location>
        <begin position="9"/>
        <end position="25"/>
    </location>
</feature>
<protein>
    <recommendedName>
        <fullName evidence="8">Amino acid transporter transmembrane domain-containing protein</fullName>
    </recommendedName>
</protein>
<dbReference type="GO" id="GO:0005774">
    <property type="term" value="C:vacuolar membrane"/>
    <property type="evidence" value="ECO:0007669"/>
    <property type="project" value="UniProtKB-SubCell"/>
</dbReference>
<feature type="domain" description="Amino acid transporter transmembrane" evidence="8">
    <location>
        <begin position="339"/>
        <end position="722"/>
    </location>
</feature>
<feature type="transmembrane region" description="Helical" evidence="7">
    <location>
        <begin position="644"/>
        <end position="661"/>
    </location>
</feature>
<feature type="compositionally biased region" description="Low complexity" evidence="6">
    <location>
        <begin position="230"/>
        <end position="239"/>
    </location>
</feature>
<feature type="transmembrane region" description="Helical" evidence="7">
    <location>
        <begin position="554"/>
        <end position="578"/>
    </location>
</feature>